<comment type="caution">
    <text evidence="1">The sequence shown here is derived from an EMBL/GenBank/DDBJ whole genome shotgun (WGS) entry which is preliminary data.</text>
</comment>
<evidence type="ECO:0000313" key="1">
    <source>
        <dbReference type="EMBL" id="MBB5286936.1"/>
    </source>
</evidence>
<reference evidence="1 2" key="1">
    <citation type="submission" date="2020-08" db="EMBL/GenBank/DDBJ databases">
        <title>Genomic Encyclopedia of Type Strains, Phase IV (KMG-IV): sequencing the most valuable type-strain genomes for metagenomic binning, comparative biology and taxonomic classification.</title>
        <authorList>
            <person name="Goeker M."/>
        </authorList>
    </citation>
    <scope>NUCLEOTIDE SEQUENCE [LARGE SCALE GENOMIC DNA]</scope>
    <source>
        <strain evidence="1 2">DSM 105074</strain>
    </source>
</reference>
<keyword evidence="2" id="KW-1185">Reference proteome</keyword>
<evidence type="ECO:0000313" key="2">
    <source>
        <dbReference type="Proteomes" id="UP000557307"/>
    </source>
</evidence>
<gene>
    <name evidence="1" type="ORF">HNQ92_005098</name>
</gene>
<name>A0A840TRI0_9BACT</name>
<protein>
    <recommendedName>
        <fullName evidence="3">Viral A-type inclusion protein</fullName>
    </recommendedName>
</protein>
<evidence type="ECO:0008006" key="3">
    <source>
        <dbReference type="Google" id="ProtNLM"/>
    </source>
</evidence>
<dbReference type="Proteomes" id="UP000557307">
    <property type="component" value="Unassembled WGS sequence"/>
</dbReference>
<dbReference type="PROSITE" id="PS51257">
    <property type="entry name" value="PROKAR_LIPOPROTEIN"/>
    <property type="match status" value="1"/>
</dbReference>
<dbReference type="RefSeq" id="WP_184178545.1">
    <property type="nucleotide sequence ID" value="NZ_JACHGF010000012.1"/>
</dbReference>
<proteinExistence type="predicted"/>
<dbReference type="AlphaFoldDB" id="A0A840TRI0"/>
<dbReference type="EMBL" id="JACHGF010000012">
    <property type="protein sequence ID" value="MBB5286936.1"/>
    <property type="molecule type" value="Genomic_DNA"/>
</dbReference>
<sequence length="144" mass="16367">MHTKLPLLLPILLLMACGSETDKVNEAEKEVMTIHDQVMPRMDDLMTLKAQLTARLADLDSLQEAGVSSNTTAEERMKAYDLSRQLSLADSLMMEWMYQYQGDSAKALSSDEALAYFRKEKEKIEDVKEKTDKSIQEAEAFLKE</sequence>
<accession>A0A840TRI0</accession>
<organism evidence="1 2">
    <name type="scientific">Rhabdobacter roseus</name>
    <dbReference type="NCBI Taxonomy" id="1655419"/>
    <lineage>
        <taxon>Bacteria</taxon>
        <taxon>Pseudomonadati</taxon>
        <taxon>Bacteroidota</taxon>
        <taxon>Cytophagia</taxon>
        <taxon>Cytophagales</taxon>
        <taxon>Cytophagaceae</taxon>
        <taxon>Rhabdobacter</taxon>
    </lineage>
</organism>